<evidence type="ECO:0000313" key="2">
    <source>
        <dbReference type="EMBL" id="GAA0208017.1"/>
    </source>
</evidence>
<dbReference type="Proteomes" id="UP001500416">
    <property type="component" value="Unassembled WGS sequence"/>
</dbReference>
<comment type="caution">
    <text evidence="2">The sequence shown here is derived from an EMBL/GenBank/DDBJ whole genome shotgun (WGS) entry which is preliminary data.</text>
</comment>
<sequence length="65" mass="6926">MATIVWSSAANNIPNMITAMTALRARRPTSTRSTTATSHGDDKRPTPPPLADAQPTRATPTVVPR</sequence>
<keyword evidence="3" id="KW-1185">Reference proteome</keyword>
<proteinExistence type="predicted"/>
<accession>A0ABN0T059</accession>
<feature type="region of interest" description="Disordered" evidence="1">
    <location>
        <begin position="23"/>
        <end position="65"/>
    </location>
</feature>
<reference evidence="2 3" key="1">
    <citation type="journal article" date="2019" name="Int. J. Syst. Evol. Microbiol.">
        <title>The Global Catalogue of Microorganisms (GCM) 10K type strain sequencing project: providing services to taxonomists for standard genome sequencing and annotation.</title>
        <authorList>
            <consortium name="The Broad Institute Genomics Platform"/>
            <consortium name="The Broad Institute Genome Sequencing Center for Infectious Disease"/>
            <person name="Wu L."/>
            <person name="Ma J."/>
        </authorList>
    </citation>
    <scope>NUCLEOTIDE SEQUENCE [LARGE SCALE GENOMIC DNA]</scope>
    <source>
        <strain evidence="2 3">JCM 3380</strain>
    </source>
</reference>
<dbReference type="EMBL" id="BAAABU010000001">
    <property type="protein sequence ID" value="GAA0208017.1"/>
    <property type="molecule type" value="Genomic_DNA"/>
</dbReference>
<evidence type="ECO:0000313" key="3">
    <source>
        <dbReference type="Proteomes" id="UP001500416"/>
    </source>
</evidence>
<evidence type="ECO:0000256" key="1">
    <source>
        <dbReference type="SAM" id="MobiDB-lite"/>
    </source>
</evidence>
<name>A0ABN0T059_9PSEU</name>
<organism evidence="2 3">
    <name type="scientific">Saccharothrix mutabilis subsp. mutabilis</name>
    <dbReference type="NCBI Taxonomy" id="66855"/>
    <lineage>
        <taxon>Bacteria</taxon>
        <taxon>Bacillati</taxon>
        <taxon>Actinomycetota</taxon>
        <taxon>Actinomycetes</taxon>
        <taxon>Pseudonocardiales</taxon>
        <taxon>Pseudonocardiaceae</taxon>
        <taxon>Saccharothrix</taxon>
    </lineage>
</organism>
<gene>
    <name evidence="2" type="ORF">GCM10010492_02020</name>
</gene>
<protein>
    <submittedName>
        <fullName evidence="2">Uncharacterized protein</fullName>
    </submittedName>
</protein>